<evidence type="ECO:0000313" key="3">
    <source>
        <dbReference type="Proteomes" id="UP000093759"/>
    </source>
</evidence>
<feature type="transmembrane region" description="Helical" evidence="1">
    <location>
        <begin position="34"/>
        <end position="51"/>
    </location>
</feature>
<reference evidence="3" key="1">
    <citation type="submission" date="2016-06" db="EMBL/GenBank/DDBJ databases">
        <authorList>
            <person name="Sutton G."/>
            <person name="Brinkac L."/>
            <person name="Sanka R."/>
            <person name="Adams M."/>
            <person name="Lau E."/>
            <person name="Garcia-Basteiro A."/>
            <person name="Lopez-Varela E."/>
            <person name="Palencia S."/>
        </authorList>
    </citation>
    <scope>NUCLEOTIDE SEQUENCE [LARGE SCALE GENOMIC DNA]</scope>
    <source>
        <strain evidence="3">1274684.2</strain>
    </source>
</reference>
<keyword evidence="1" id="KW-0472">Membrane</keyword>
<comment type="caution">
    <text evidence="2">The sequence shown here is derived from an EMBL/GenBank/DDBJ whole genome shotgun (WGS) entry which is preliminary data.</text>
</comment>
<feature type="transmembrane region" description="Helical" evidence="1">
    <location>
        <begin position="105"/>
        <end position="125"/>
    </location>
</feature>
<dbReference type="EMBL" id="LZMF01000069">
    <property type="protein sequence ID" value="OBK87903.1"/>
    <property type="molecule type" value="Genomic_DNA"/>
</dbReference>
<organism evidence="2 3">
    <name type="scientific">Mycolicibacter sinensis (strain JDM601)</name>
    <name type="common">Mycobacterium sinense</name>
    <dbReference type="NCBI Taxonomy" id="875328"/>
    <lineage>
        <taxon>Bacteria</taxon>
        <taxon>Bacillati</taxon>
        <taxon>Actinomycetota</taxon>
        <taxon>Actinomycetes</taxon>
        <taxon>Mycobacteriales</taxon>
        <taxon>Mycobacteriaceae</taxon>
        <taxon>Mycolicibacter</taxon>
    </lineage>
</organism>
<evidence type="ECO:0000313" key="2">
    <source>
        <dbReference type="EMBL" id="OBK87903.1"/>
    </source>
</evidence>
<dbReference type="RefSeq" id="WP_065024503.1">
    <property type="nucleotide sequence ID" value="NZ_LZMF01000069.1"/>
</dbReference>
<accession>A0A1A3TZ44</accession>
<feature type="transmembrane region" description="Helical" evidence="1">
    <location>
        <begin position="12"/>
        <end position="28"/>
    </location>
</feature>
<feature type="transmembrane region" description="Helical" evidence="1">
    <location>
        <begin position="80"/>
        <end position="99"/>
    </location>
</feature>
<protein>
    <submittedName>
        <fullName evidence="2">Uncharacterized protein</fullName>
    </submittedName>
</protein>
<keyword evidence="1" id="KW-1133">Transmembrane helix</keyword>
<dbReference type="Proteomes" id="UP000093759">
    <property type="component" value="Unassembled WGS sequence"/>
</dbReference>
<dbReference type="AlphaFoldDB" id="A0A1A3TZ44"/>
<proteinExistence type="predicted"/>
<evidence type="ECO:0000256" key="1">
    <source>
        <dbReference type="SAM" id="Phobius"/>
    </source>
</evidence>
<keyword evidence="1" id="KW-0812">Transmembrane</keyword>
<gene>
    <name evidence="2" type="ORF">A5648_02430</name>
</gene>
<name>A0A1A3TZ44_MYCSD</name>
<sequence length="240" mass="25966">MASNGAKSRWGRVARYSFGGFLLLLAAVDARVGFPWYGTLGIVCAALLIVVGQRRIIRPGVGRTAGEIVCRYTPWFEGNAYMAIAIVPLMGVAMAAAGRNSDYPAWFRFGGILLVGVMPLALFGVPRMWRRCPLCISPTAIKLRAATPGSMLTEIRRDDIESITPKMVRNPVNGQSLQTELACRAADSNNSDLQTVLLGLHLTGQPINLANALVAWKDATDEDPNELLDQIEGILRGMPA</sequence>